<evidence type="ECO:0000256" key="7">
    <source>
        <dbReference type="ARBA" id="ARBA00022840"/>
    </source>
</evidence>
<dbReference type="SMART" id="SM01230">
    <property type="entry name" value="Gln-synt_C"/>
    <property type="match status" value="1"/>
</dbReference>
<evidence type="ECO:0000256" key="8">
    <source>
        <dbReference type="ARBA" id="ARBA00049436"/>
    </source>
</evidence>
<dbReference type="InterPro" id="IPR008146">
    <property type="entry name" value="Gln_synth_cat_dom"/>
</dbReference>
<sequence>MSAPRNRRLLPLKTTVCTTKKLFSKSNTMDERSNNPTLAKYMSLDQGDSIQAMYIWVDGTGEHLRCKTRTVSEEPTKPEDLPIWNFDGSSTNQAEGSNSDVYLHPVALFRDPFRRGKNKLVLCETYRFDHKPTTTNTRKSCFDAMNVDLAKKAAPWFGIEQEYTLLDTDGHPLGWPKGGFPGPQGPYYCAVGTGKVFGRDVVEAHYRACLYAGVKIAGTNAEVMPAQWEYQVGPCEGIQMGDHLWMSRFLLHRVAEDFGITVSFDPKPVPGNWNGAGAHTNYSTKPMREEGGIKYIYEAIEKLSSRHDYHIRMYDPNEGEDNKRRLTGLHETSSIENFSHGVANRGASVRIPRQCAEDGKGYLEDRRPSSNCDPYQVTEAIVRTTILLAKV</sequence>
<dbReference type="AlphaFoldDB" id="A0A3M6TF41"/>
<gene>
    <name evidence="14" type="ORF">pdam_00018019</name>
</gene>
<dbReference type="Gene3D" id="3.10.20.70">
    <property type="entry name" value="Glutamine synthetase, N-terminal domain"/>
    <property type="match status" value="1"/>
</dbReference>
<evidence type="ECO:0000259" key="12">
    <source>
        <dbReference type="PROSITE" id="PS51986"/>
    </source>
</evidence>
<dbReference type="PROSITE" id="PS51987">
    <property type="entry name" value="GS_CATALYTIC"/>
    <property type="match status" value="1"/>
</dbReference>
<accession>A0A3M6TF41</accession>
<dbReference type="GO" id="GO:0005524">
    <property type="term" value="F:ATP binding"/>
    <property type="evidence" value="ECO:0007669"/>
    <property type="project" value="UniProtKB-KW"/>
</dbReference>
<feature type="domain" description="GS beta-grasp" evidence="12">
    <location>
        <begin position="48"/>
        <end position="134"/>
    </location>
</feature>
<evidence type="ECO:0000256" key="10">
    <source>
        <dbReference type="RuleBase" id="RU000384"/>
    </source>
</evidence>
<evidence type="ECO:0000256" key="3">
    <source>
        <dbReference type="ARBA" id="ARBA00012937"/>
    </source>
</evidence>
<dbReference type="InterPro" id="IPR036651">
    <property type="entry name" value="Gln_synt_N_sf"/>
</dbReference>
<dbReference type="InterPro" id="IPR027303">
    <property type="entry name" value="Gln_synth_gly_rich_site"/>
</dbReference>
<keyword evidence="7 11" id="KW-0067">ATP-binding</keyword>
<name>A0A3M6TF41_POCDA</name>
<feature type="domain" description="GS catalytic" evidence="13">
    <location>
        <begin position="137"/>
        <end position="391"/>
    </location>
</feature>
<evidence type="ECO:0000256" key="4">
    <source>
        <dbReference type="ARBA" id="ARBA00022490"/>
    </source>
</evidence>
<evidence type="ECO:0000313" key="15">
    <source>
        <dbReference type="Proteomes" id="UP000275408"/>
    </source>
</evidence>
<dbReference type="Proteomes" id="UP000275408">
    <property type="component" value="Unassembled WGS sequence"/>
</dbReference>
<evidence type="ECO:0000256" key="11">
    <source>
        <dbReference type="RuleBase" id="RU004356"/>
    </source>
</evidence>
<evidence type="ECO:0000256" key="6">
    <source>
        <dbReference type="ARBA" id="ARBA00022741"/>
    </source>
</evidence>
<dbReference type="PROSITE" id="PS00181">
    <property type="entry name" value="GLNA_ATP"/>
    <property type="match status" value="1"/>
</dbReference>
<dbReference type="PROSITE" id="PS51986">
    <property type="entry name" value="GS_BETA_GRASP"/>
    <property type="match status" value="1"/>
</dbReference>
<reference evidence="14 15" key="1">
    <citation type="journal article" date="2018" name="Sci. Rep.">
        <title>Comparative analysis of the Pocillopora damicornis genome highlights role of immune system in coral evolution.</title>
        <authorList>
            <person name="Cunning R."/>
            <person name="Bay R.A."/>
            <person name="Gillette P."/>
            <person name="Baker A.C."/>
            <person name="Traylor-Knowles N."/>
        </authorList>
    </citation>
    <scope>NUCLEOTIDE SEQUENCE [LARGE SCALE GENOMIC DNA]</scope>
    <source>
        <strain evidence="14">RSMAS</strain>
        <tissue evidence="14">Whole animal</tissue>
    </source>
</reference>
<dbReference type="GO" id="GO:0006542">
    <property type="term" value="P:glutamine biosynthetic process"/>
    <property type="evidence" value="ECO:0007669"/>
    <property type="project" value="InterPro"/>
</dbReference>
<dbReference type="PROSITE" id="PS00180">
    <property type="entry name" value="GLNA_1"/>
    <property type="match status" value="1"/>
</dbReference>
<dbReference type="EMBL" id="RCHS01003690">
    <property type="protein sequence ID" value="RMX40022.1"/>
    <property type="molecule type" value="Genomic_DNA"/>
</dbReference>
<proteinExistence type="inferred from homology"/>
<dbReference type="InterPro" id="IPR014746">
    <property type="entry name" value="Gln_synth/guanido_kin_cat_dom"/>
</dbReference>
<dbReference type="OMA" id="DRRPNAN"/>
<comment type="subcellular location">
    <subcellularLocation>
        <location evidence="1">Cytoplasm</location>
    </subcellularLocation>
</comment>
<keyword evidence="5 11" id="KW-0436">Ligase</keyword>
<dbReference type="OrthoDB" id="1936100at2759"/>
<evidence type="ECO:0000313" key="14">
    <source>
        <dbReference type="EMBL" id="RMX40022.1"/>
    </source>
</evidence>
<dbReference type="PANTHER" id="PTHR20852:SF57">
    <property type="entry name" value="GLUTAMINE SYNTHETASE 2 CYTOPLASMIC"/>
    <property type="match status" value="1"/>
</dbReference>
<dbReference type="STRING" id="46731.A0A3M6TF41"/>
<evidence type="ECO:0000259" key="13">
    <source>
        <dbReference type="PROSITE" id="PS51987"/>
    </source>
</evidence>
<dbReference type="SUPFAM" id="SSF55931">
    <property type="entry name" value="Glutamine synthetase/guanido kinase"/>
    <property type="match status" value="1"/>
</dbReference>
<dbReference type="GO" id="GO:0004356">
    <property type="term" value="F:glutamine synthetase activity"/>
    <property type="evidence" value="ECO:0007669"/>
    <property type="project" value="UniProtKB-EC"/>
</dbReference>
<dbReference type="PANTHER" id="PTHR20852">
    <property type="entry name" value="GLUTAMINE SYNTHETASE"/>
    <property type="match status" value="1"/>
</dbReference>
<dbReference type="Pfam" id="PF03951">
    <property type="entry name" value="Gln-synt_N"/>
    <property type="match status" value="1"/>
</dbReference>
<comment type="similarity">
    <text evidence="2 9 10">Belongs to the glutamine synthetase family.</text>
</comment>
<evidence type="ECO:0000256" key="9">
    <source>
        <dbReference type="PROSITE-ProRule" id="PRU01330"/>
    </source>
</evidence>
<dbReference type="InterPro" id="IPR008147">
    <property type="entry name" value="Gln_synt_N"/>
</dbReference>
<evidence type="ECO:0000256" key="2">
    <source>
        <dbReference type="ARBA" id="ARBA00009897"/>
    </source>
</evidence>
<keyword evidence="4" id="KW-0963">Cytoplasm</keyword>
<dbReference type="FunFam" id="3.10.20.70:FF:000004">
    <property type="entry name" value="Glutamine synthetase"/>
    <property type="match status" value="1"/>
</dbReference>
<evidence type="ECO:0000256" key="5">
    <source>
        <dbReference type="ARBA" id="ARBA00022598"/>
    </source>
</evidence>
<dbReference type="Gene3D" id="3.30.590.10">
    <property type="entry name" value="Glutamine synthetase/guanido kinase, catalytic domain"/>
    <property type="match status" value="2"/>
</dbReference>
<dbReference type="InterPro" id="IPR050292">
    <property type="entry name" value="Glutamine_Synthetase"/>
</dbReference>
<comment type="caution">
    <text evidence="14">The sequence shown here is derived from an EMBL/GenBank/DDBJ whole genome shotgun (WGS) entry which is preliminary data.</text>
</comment>
<organism evidence="14 15">
    <name type="scientific">Pocillopora damicornis</name>
    <name type="common">Cauliflower coral</name>
    <name type="synonym">Millepora damicornis</name>
    <dbReference type="NCBI Taxonomy" id="46731"/>
    <lineage>
        <taxon>Eukaryota</taxon>
        <taxon>Metazoa</taxon>
        <taxon>Cnidaria</taxon>
        <taxon>Anthozoa</taxon>
        <taxon>Hexacorallia</taxon>
        <taxon>Scleractinia</taxon>
        <taxon>Astrocoeniina</taxon>
        <taxon>Pocilloporidae</taxon>
        <taxon>Pocillopora</taxon>
    </lineage>
</organism>
<dbReference type="GO" id="GO:0005737">
    <property type="term" value="C:cytoplasm"/>
    <property type="evidence" value="ECO:0007669"/>
    <property type="project" value="UniProtKB-SubCell"/>
</dbReference>
<comment type="catalytic activity">
    <reaction evidence="8 11">
        <text>L-glutamate + NH4(+) + ATP = L-glutamine + ADP + phosphate + H(+)</text>
        <dbReference type="Rhea" id="RHEA:16169"/>
        <dbReference type="ChEBI" id="CHEBI:15378"/>
        <dbReference type="ChEBI" id="CHEBI:28938"/>
        <dbReference type="ChEBI" id="CHEBI:29985"/>
        <dbReference type="ChEBI" id="CHEBI:30616"/>
        <dbReference type="ChEBI" id="CHEBI:43474"/>
        <dbReference type="ChEBI" id="CHEBI:58359"/>
        <dbReference type="ChEBI" id="CHEBI:456216"/>
        <dbReference type="EC" id="6.3.1.2"/>
    </reaction>
</comment>
<dbReference type="SUPFAM" id="SSF54368">
    <property type="entry name" value="Glutamine synthetase, N-terminal domain"/>
    <property type="match status" value="1"/>
</dbReference>
<dbReference type="FunFam" id="3.30.590.10:FF:000011">
    <property type="entry name" value="Glutamine synthetase"/>
    <property type="match status" value="1"/>
</dbReference>
<dbReference type="EC" id="6.3.1.2" evidence="3 11"/>
<protein>
    <recommendedName>
        <fullName evidence="3 11">Glutamine synthetase</fullName>
        <ecNumber evidence="3 11">6.3.1.2</ecNumber>
    </recommendedName>
</protein>
<keyword evidence="6 11" id="KW-0547">Nucleotide-binding</keyword>
<dbReference type="InterPro" id="IPR027302">
    <property type="entry name" value="Gln_synth_N_conserv_site"/>
</dbReference>
<keyword evidence="15" id="KW-1185">Reference proteome</keyword>
<dbReference type="Pfam" id="PF00120">
    <property type="entry name" value="Gln-synt_C"/>
    <property type="match status" value="1"/>
</dbReference>
<evidence type="ECO:0000256" key="1">
    <source>
        <dbReference type="ARBA" id="ARBA00004496"/>
    </source>
</evidence>